<feature type="region of interest" description="Disordered" evidence="1">
    <location>
        <begin position="100"/>
        <end position="123"/>
    </location>
</feature>
<dbReference type="EMBL" id="JBHUFC010000003">
    <property type="protein sequence ID" value="MFD1788488.1"/>
    <property type="molecule type" value="Genomic_DNA"/>
</dbReference>
<keyword evidence="2" id="KW-1133">Transmembrane helix</keyword>
<evidence type="ECO:0000256" key="1">
    <source>
        <dbReference type="SAM" id="MobiDB-lite"/>
    </source>
</evidence>
<proteinExistence type="predicted"/>
<sequence length="123" mass="12316">MLSGGQLTGQDAAIVSSARWFEGALLGSFATAVAILAVAAIGFLMLTGRIDLRRGASVVVGCFILFGASTIASALRSVAQDEMPATAVIAPPATVAAPVATQPPPPVPALSDPYAGASVPRNR</sequence>
<comment type="caution">
    <text evidence="3">The sequence shown here is derived from an EMBL/GenBank/DDBJ whole genome shotgun (WGS) entry which is preliminary data.</text>
</comment>
<reference evidence="4" key="1">
    <citation type="journal article" date="2019" name="Int. J. Syst. Evol. Microbiol.">
        <title>The Global Catalogue of Microorganisms (GCM) 10K type strain sequencing project: providing services to taxonomists for standard genome sequencing and annotation.</title>
        <authorList>
            <consortium name="The Broad Institute Genomics Platform"/>
            <consortium name="The Broad Institute Genome Sequencing Center for Infectious Disease"/>
            <person name="Wu L."/>
            <person name="Ma J."/>
        </authorList>
    </citation>
    <scope>NUCLEOTIDE SEQUENCE [LARGE SCALE GENOMIC DNA]</scope>
    <source>
        <strain evidence="4">Q85</strain>
    </source>
</reference>
<organism evidence="3 4">
    <name type="scientific">Sphingomonas floccifaciens</name>
    <dbReference type="NCBI Taxonomy" id="1844115"/>
    <lineage>
        <taxon>Bacteria</taxon>
        <taxon>Pseudomonadati</taxon>
        <taxon>Pseudomonadota</taxon>
        <taxon>Alphaproteobacteria</taxon>
        <taxon>Sphingomonadales</taxon>
        <taxon>Sphingomonadaceae</taxon>
        <taxon>Sphingomonas</taxon>
    </lineage>
</organism>
<protein>
    <submittedName>
        <fullName evidence="3">TrbC/VirB2 family protein</fullName>
    </submittedName>
</protein>
<dbReference type="RefSeq" id="WP_380940927.1">
    <property type="nucleotide sequence ID" value="NZ_JBHUFC010000003.1"/>
</dbReference>
<feature type="transmembrane region" description="Helical" evidence="2">
    <location>
        <begin position="25"/>
        <end position="46"/>
    </location>
</feature>
<keyword evidence="2" id="KW-0472">Membrane</keyword>
<name>A0ABW4NEX9_9SPHN</name>
<accession>A0ABW4NEX9</accession>
<dbReference type="Pfam" id="PF04956">
    <property type="entry name" value="TrbC"/>
    <property type="match status" value="1"/>
</dbReference>
<feature type="transmembrane region" description="Helical" evidence="2">
    <location>
        <begin position="58"/>
        <end position="75"/>
    </location>
</feature>
<dbReference type="InterPro" id="IPR007039">
    <property type="entry name" value="TrbC/VirB2"/>
</dbReference>
<gene>
    <name evidence="3" type="ORF">ACFSC3_13000</name>
</gene>
<keyword evidence="2" id="KW-0812">Transmembrane</keyword>
<keyword evidence="4" id="KW-1185">Reference proteome</keyword>
<dbReference type="Proteomes" id="UP001597283">
    <property type="component" value="Unassembled WGS sequence"/>
</dbReference>
<evidence type="ECO:0000256" key="2">
    <source>
        <dbReference type="SAM" id="Phobius"/>
    </source>
</evidence>
<evidence type="ECO:0000313" key="3">
    <source>
        <dbReference type="EMBL" id="MFD1788488.1"/>
    </source>
</evidence>
<evidence type="ECO:0000313" key="4">
    <source>
        <dbReference type="Proteomes" id="UP001597283"/>
    </source>
</evidence>